<dbReference type="GO" id="GO:0000976">
    <property type="term" value="F:transcription cis-regulatory region binding"/>
    <property type="evidence" value="ECO:0007669"/>
    <property type="project" value="TreeGrafter"/>
</dbReference>
<dbReference type="Pfam" id="PF14246">
    <property type="entry name" value="TetR_C_7"/>
    <property type="match status" value="1"/>
</dbReference>
<feature type="DNA-binding region" description="H-T-H motif" evidence="2">
    <location>
        <begin position="38"/>
        <end position="57"/>
    </location>
</feature>
<dbReference type="InterPro" id="IPR009057">
    <property type="entry name" value="Homeodomain-like_sf"/>
</dbReference>
<proteinExistence type="predicted"/>
<reference evidence="4 5" key="1">
    <citation type="submission" date="2018-01" db="EMBL/GenBank/DDBJ databases">
        <title>Genomic Encyclopedia of Type Strains, Phase III (KMG-III): the genomes of soil and plant-associated and newly described type strains.</title>
        <authorList>
            <person name="Whitman W."/>
        </authorList>
    </citation>
    <scope>NUCLEOTIDE SEQUENCE [LARGE SCALE GENOMIC DNA]</scope>
    <source>
        <strain evidence="4 5">HKI456</strain>
    </source>
</reference>
<comment type="caution">
    <text evidence="4">The sequence shown here is derived from an EMBL/GenBank/DDBJ whole genome shotgun (WGS) entry which is preliminary data.</text>
</comment>
<dbReference type="RefSeq" id="WP_233203309.1">
    <property type="nucleotide sequence ID" value="NZ_CP062178.1"/>
</dbReference>
<dbReference type="InterPro" id="IPR039536">
    <property type="entry name" value="TetR_C_Proteobacteria"/>
</dbReference>
<dbReference type="GO" id="GO:0003700">
    <property type="term" value="F:DNA-binding transcription factor activity"/>
    <property type="evidence" value="ECO:0007669"/>
    <property type="project" value="TreeGrafter"/>
</dbReference>
<evidence type="ECO:0000313" key="5">
    <source>
        <dbReference type="Proteomes" id="UP000243096"/>
    </source>
</evidence>
<protein>
    <submittedName>
        <fullName evidence="4">TetR family transcriptional regulator</fullName>
    </submittedName>
</protein>
<evidence type="ECO:0000313" key="4">
    <source>
        <dbReference type="EMBL" id="PPB82983.1"/>
    </source>
</evidence>
<dbReference type="PRINTS" id="PR00455">
    <property type="entry name" value="HTHTETR"/>
</dbReference>
<dbReference type="PANTHER" id="PTHR30055:SF146">
    <property type="entry name" value="HTH-TYPE TRANSCRIPTIONAL DUAL REGULATOR CECR"/>
    <property type="match status" value="1"/>
</dbReference>
<keyword evidence="5" id="KW-1185">Reference proteome</keyword>
<evidence type="ECO:0000256" key="2">
    <source>
        <dbReference type="PROSITE-ProRule" id="PRU00335"/>
    </source>
</evidence>
<dbReference type="SUPFAM" id="SSF46689">
    <property type="entry name" value="Homeodomain-like"/>
    <property type="match status" value="1"/>
</dbReference>
<evidence type="ECO:0000259" key="3">
    <source>
        <dbReference type="PROSITE" id="PS50977"/>
    </source>
</evidence>
<name>A0A2P5K8D3_9BURK</name>
<dbReference type="PROSITE" id="PS50977">
    <property type="entry name" value="HTH_TETR_2"/>
    <property type="match status" value="1"/>
</dbReference>
<dbReference type="Pfam" id="PF00440">
    <property type="entry name" value="TetR_N"/>
    <property type="match status" value="1"/>
</dbReference>
<dbReference type="InterPro" id="IPR050109">
    <property type="entry name" value="HTH-type_TetR-like_transc_reg"/>
</dbReference>
<keyword evidence="1 2" id="KW-0238">DNA-binding</keyword>
<dbReference type="AlphaFoldDB" id="A0A2P5K8D3"/>
<feature type="domain" description="HTH tetR-type" evidence="3">
    <location>
        <begin position="16"/>
        <end position="75"/>
    </location>
</feature>
<dbReference type="PANTHER" id="PTHR30055">
    <property type="entry name" value="HTH-TYPE TRANSCRIPTIONAL REGULATOR RUTR"/>
    <property type="match status" value="1"/>
</dbReference>
<accession>A0A2P5K8D3</accession>
<sequence>MIAFQMTSSRGRPKDLVKREAILDAARALLLEHGADVTTSAIASQAGVAKATLFAHFPDKDDLIDAVIRRESDRTVTDTEYEKSLAMDIVPALHEFGIRFVRFINEREIAGWDRLIAAAAKRNPELPKRFFASGPGRGQTILTSLIQDGIKKGRLRECNAVQAADDLAGLWIGFSNLEVKLGARAPFTAAQLKKKVDHGINVFMKFYGSSDFGSEGTLSTKSAREGSTRAR</sequence>
<organism evidence="4 5">
    <name type="scientific">Mycetohabitans endofungorum</name>
    <dbReference type="NCBI Taxonomy" id="417203"/>
    <lineage>
        <taxon>Bacteria</taxon>
        <taxon>Pseudomonadati</taxon>
        <taxon>Pseudomonadota</taxon>
        <taxon>Betaproteobacteria</taxon>
        <taxon>Burkholderiales</taxon>
        <taxon>Burkholderiaceae</taxon>
        <taxon>Mycetohabitans</taxon>
    </lineage>
</organism>
<dbReference type="Gene3D" id="1.10.357.10">
    <property type="entry name" value="Tetracycline Repressor, domain 2"/>
    <property type="match status" value="1"/>
</dbReference>
<dbReference type="SUPFAM" id="SSF48498">
    <property type="entry name" value="Tetracyclin repressor-like, C-terminal domain"/>
    <property type="match status" value="1"/>
</dbReference>
<dbReference type="Proteomes" id="UP000243096">
    <property type="component" value="Unassembled WGS sequence"/>
</dbReference>
<evidence type="ECO:0000256" key="1">
    <source>
        <dbReference type="ARBA" id="ARBA00023125"/>
    </source>
</evidence>
<dbReference type="EMBL" id="PRDW01000011">
    <property type="protein sequence ID" value="PPB82983.1"/>
    <property type="molecule type" value="Genomic_DNA"/>
</dbReference>
<dbReference type="InterPro" id="IPR036271">
    <property type="entry name" value="Tet_transcr_reg_TetR-rel_C_sf"/>
</dbReference>
<dbReference type="InterPro" id="IPR001647">
    <property type="entry name" value="HTH_TetR"/>
</dbReference>
<gene>
    <name evidence="4" type="ORF">B0O95_11143</name>
</gene>